<organism evidence="2 3">
    <name type="scientific">Microdochium trichocladiopsis</name>
    <dbReference type="NCBI Taxonomy" id="1682393"/>
    <lineage>
        <taxon>Eukaryota</taxon>
        <taxon>Fungi</taxon>
        <taxon>Dikarya</taxon>
        <taxon>Ascomycota</taxon>
        <taxon>Pezizomycotina</taxon>
        <taxon>Sordariomycetes</taxon>
        <taxon>Xylariomycetidae</taxon>
        <taxon>Xylariales</taxon>
        <taxon>Microdochiaceae</taxon>
        <taxon>Microdochium</taxon>
    </lineage>
</organism>
<name>A0A9P9BT90_9PEZI</name>
<evidence type="ECO:0000256" key="1">
    <source>
        <dbReference type="SAM" id="MobiDB-lite"/>
    </source>
</evidence>
<feature type="region of interest" description="Disordered" evidence="1">
    <location>
        <begin position="1"/>
        <end position="71"/>
    </location>
</feature>
<sequence>MQGKEGLCRSCMTRGGPRPGRSPAAVGRLGSGHATGREGHSSWPPRQRSRTKMHTDDDGRPGLLTVAEVAP</sequence>
<dbReference type="EMBL" id="JAGTJQ010000003">
    <property type="protein sequence ID" value="KAH7035384.1"/>
    <property type="molecule type" value="Genomic_DNA"/>
</dbReference>
<dbReference type="AlphaFoldDB" id="A0A9P9BT90"/>
<gene>
    <name evidence="2" type="ORF">B0I36DRAFT_318229</name>
</gene>
<dbReference type="GeneID" id="70182809"/>
<reference evidence="2" key="1">
    <citation type="journal article" date="2021" name="Nat. Commun.">
        <title>Genetic determinants of endophytism in the Arabidopsis root mycobiome.</title>
        <authorList>
            <person name="Mesny F."/>
            <person name="Miyauchi S."/>
            <person name="Thiergart T."/>
            <person name="Pickel B."/>
            <person name="Atanasova L."/>
            <person name="Karlsson M."/>
            <person name="Huettel B."/>
            <person name="Barry K.W."/>
            <person name="Haridas S."/>
            <person name="Chen C."/>
            <person name="Bauer D."/>
            <person name="Andreopoulos W."/>
            <person name="Pangilinan J."/>
            <person name="LaButti K."/>
            <person name="Riley R."/>
            <person name="Lipzen A."/>
            <person name="Clum A."/>
            <person name="Drula E."/>
            <person name="Henrissat B."/>
            <person name="Kohler A."/>
            <person name="Grigoriev I.V."/>
            <person name="Martin F.M."/>
            <person name="Hacquard S."/>
        </authorList>
    </citation>
    <scope>NUCLEOTIDE SEQUENCE</scope>
    <source>
        <strain evidence="2">MPI-CAGE-CH-0230</strain>
    </source>
</reference>
<proteinExistence type="predicted"/>
<evidence type="ECO:0000313" key="3">
    <source>
        <dbReference type="Proteomes" id="UP000756346"/>
    </source>
</evidence>
<comment type="caution">
    <text evidence="2">The sequence shown here is derived from an EMBL/GenBank/DDBJ whole genome shotgun (WGS) entry which is preliminary data.</text>
</comment>
<evidence type="ECO:0000313" key="2">
    <source>
        <dbReference type="EMBL" id="KAH7035384.1"/>
    </source>
</evidence>
<accession>A0A9P9BT90</accession>
<dbReference type="RefSeq" id="XP_046015477.1">
    <property type="nucleotide sequence ID" value="XM_046153263.1"/>
</dbReference>
<protein>
    <submittedName>
        <fullName evidence="2">Uncharacterized protein</fullName>
    </submittedName>
</protein>
<keyword evidence="3" id="KW-1185">Reference proteome</keyword>
<dbReference type="Proteomes" id="UP000756346">
    <property type="component" value="Unassembled WGS sequence"/>
</dbReference>